<dbReference type="AlphaFoldDB" id="A0AAV1HUZ0"/>
<organism evidence="2 3">
    <name type="scientific">Coccomyxa viridis</name>
    <dbReference type="NCBI Taxonomy" id="1274662"/>
    <lineage>
        <taxon>Eukaryota</taxon>
        <taxon>Viridiplantae</taxon>
        <taxon>Chlorophyta</taxon>
        <taxon>core chlorophytes</taxon>
        <taxon>Trebouxiophyceae</taxon>
        <taxon>Trebouxiophyceae incertae sedis</taxon>
        <taxon>Coccomyxaceae</taxon>
        <taxon>Coccomyxa</taxon>
    </lineage>
</organism>
<sequence length="656" mass="73542">MGTVARQLEQLNKELAAKCLEVDAAFEAYNIAAAATTRAAIALAGAPSDKRLQVLHDGAQEEEHWALGRYEDLKKNKERLLEAARALHAKLPNEGDFFNFESHLWNICGGQSITDYLMHKYSSYYRQARPAEPGHRGRYPARADEPLRQTAQLRDRETAPLPLSAQSEIDCRRNTVEAALYYFARIERAWMEGSGDNAFRRSIVLMSLVGAPGCGRTAVLLELIPRMRAYMEQHPARVLKLVEAAASGCTQEQQEAILGRLRASVQEGRELICWLRLRNDPELLDLEVGTLRKSGNSHKTLALRVLYGFLTYLDDLEVASPAGAYNGFVSAMDDAVRRRLSPEHVYEFVEHLTGTGGGQHCFFLLLDDFSAVKPNGEGEKATWAQDLMSAHVRWLSQQQRGDWLVVPILGTTHHTDASLHNTSSKDARAARLPLDPLDNRIAALELKIEEVEADIWKAEARARKAAGERNAEELRWWRGKEQQLREEEDQLRDEQARMKAQQPARRVLSTQYGSGREGLGGRSFTSRRTHTCERLFQLVSARGYLLIQAPSQSGKTSMLQLLLEWARREHPSLDVTYINLSHEKSNFQMDDVLRARLGGTLGEIIEGECSAYACTVRPLGPAGVWLGLQRTVLSRLYLSVCLACNQADVRCCVGDV</sequence>
<keyword evidence="1" id="KW-0175">Coiled coil</keyword>
<name>A0AAV1HUZ0_9CHLO</name>
<comment type="caution">
    <text evidence="2">The sequence shown here is derived from an EMBL/GenBank/DDBJ whole genome shotgun (WGS) entry which is preliminary data.</text>
</comment>
<evidence type="ECO:0000256" key="1">
    <source>
        <dbReference type="SAM" id="Coils"/>
    </source>
</evidence>
<reference evidence="2 3" key="1">
    <citation type="submission" date="2023-10" db="EMBL/GenBank/DDBJ databases">
        <authorList>
            <person name="Maclean D."/>
            <person name="Macfadyen A."/>
        </authorList>
    </citation>
    <scope>NUCLEOTIDE SEQUENCE [LARGE SCALE GENOMIC DNA]</scope>
</reference>
<protein>
    <submittedName>
        <fullName evidence="2">Uncharacterized protein</fullName>
    </submittedName>
</protein>
<evidence type="ECO:0000313" key="2">
    <source>
        <dbReference type="EMBL" id="CAK0747284.1"/>
    </source>
</evidence>
<accession>A0AAV1HUZ0</accession>
<dbReference type="EMBL" id="CAUYUE010000002">
    <property type="protein sequence ID" value="CAK0747284.1"/>
    <property type="molecule type" value="Genomic_DNA"/>
</dbReference>
<gene>
    <name evidence="2" type="ORF">CVIRNUC_001754</name>
</gene>
<evidence type="ECO:0000313" key="3">
    <source>
        <dbReference type="Proteomes" id="UP001314263"/>
    </source>
</evidence>
<proteinExistence type="predicted"/>
<feature type="coiled-coil region" evidence="1">
    <location>
        <begin position="434"/>
        <end position="501"/>
    </location>
</feature>
<keyword evidence="3" id="KW-1185">Reference proteome</keyword>
<dbReference type="Proteomes" id="UP001314263">
    <property type="component" value="Unassembled WGS sequence"/>
</dbReference>